<evidence type="ECO:0000256" key="4">
    <source>
        <dbReference type="ARBA" id="ARBA00032089"/>
    </source>
</evidence>
<dbReference type="OrthoDB" id="9808025at2"/>
<comment type="similarity">
    <text evidence="1 5">Belongs to the MreC family.</text>
</comment>
<dbReference type="InterPro" id="IPR042175">
    <property type="entry name" value="Cell/Rod_MreC_2"/>
</dbReference>
<dbReference type="GO" id="GO:0008360">
    <property type="term" value="P:regulation of cell shape"/>
    <property type="evidence" value="ECO:0007669"/>
    <property type="project" value="UniProtKB-KW"/>
</dbReference>
<dbReference type="Pfam" id="PF04085">
    <property type="entry name" value="MreC"/>
    <property type="match status" value="1"/>
</dbReference>
<evidence type="ECO:0000313" key="8">
    <source>
        <dbReference type="Proteomes" id="UP000294480"/>
    </source>
</evidence>
<dbReference type="EMBL" id="SNZE01000001">
    <property type="protein sequence ID" value="TDR32971.1"/>
    <property type="molecule type" value="Genomic_DNA"/>
</dbReference>
<keyword evidence="8" id="KW-1185">Reference proteome</keyword>
<dbReference type="NCBIfam" id="TIGR00219">
    <property type="entry name" value="mreC"/>
    <property type="match status" value="1"/>
</dbReference>
<evidence type="ECO:0000256" key="3">
    <source>
        <dbReference type="ARBA" id="ARBA00022960"/>
    </source>
</evidence>
<dbReference type="Gene3D" id="2.40.10.340">
    <property type="entry name" value="Rod shape-determining protein MreC, domain 1"/>
    <property type="match status" value="1"/>
</dbReference>
<gene>
    <name evidence="7" type="ORF">DFR44_10120</name>
</gene>
<dbReference type="PIRSF" id="PIRSF038471">
    <property type="entry name" value="MreC"/>
    <property type="match status" value="1"/>
</dbReference>
<dbReference type="Proteomes" id="UP000294480">
    <property type="component" value="Unassembled WGS sequence"/>
</dbReference>
<dbReference type="InterPro" id="IPR042177">
    <property type="entry name" value="Cell/Rod_1"/>
</dbReference>
<sequence>MKNDYQLFRRTTPKWARLVFASAFAIVLMLVDGKAHHLQWVRATISSSLGLVQTPLHAARTWFSDAFFHVYDLERLALDNQKLIAMNQEQAARLALLNQVEQDNNVLREQQGLKLEQKTPSLAAQVLYQVVDPYARKLVLNKGSQDGVVAGQPVITSKGLLGQITGVTPITSELTLILDTKINVPVQLEHDPKVRGFISGHTSEGLLSLRFFSTEVHLNVDNVFVTSGIDGLYPAGLKVGRVSKIDTAAEGSQSTITVVPTTEGMSTRYVLILQVPDVAHMAKRSQEQASQVVQDAEPNTLGAIARARAKEKQGD</sequence>
<dbReference type="InterPro" id="IPR007221">
    <property type="entry name" value="MreC"/>
</dbReference>
<dbReference type="GO" id="GO:0005886">
    <property type="term" value="C:plasma membrane"/>
    <property type="evidence" value="ECO:0007669"/>
    <property type="project" value="TreeGrafter"/>
</dbReference>
<dbReference type="PANTHER" id="PTHR34138:SF1">
    <property type="entry name" value="CELL SHAPE-DETERMINING PROTEIN MREC"/>
    <property type="match status" value="1"/>
</dbReference>
<proteinExistence type="inferred from homology"/>
<dbReference type="InterPro" id="IPR055342">
    <property type="entry name" value="MreC_beta-barrel_core"/>
</dbReference>
<protein>
    <recommendedName>
        <fullName evidence="2 5">Cell shape-determining protein MreC</fullName>
    </recommendedName>
    <alternativeName>
        <fullName evidence="4 5">Cell shape protein MreC</fullName>
    </alternativeName>
</protein>
<organism evidence="7 8">
    <name type="scientific">Hydromonas duriensis</name>
    <dbReference type="NCBI Taxonomy" id="1527608"/>
    <lineage>
        <taxon>Bacteria</taxon>
        <taxon>Pseudomonadati</taxon>
        <taxon>Pseudomonadota</taxon>
        <taxon>Betaproteobacteria</taxon>
        <taxon>Burkholderiales</taxon>
        <taxon>Burkholderiaceae</taxon>
        <taxon>Hydromonas</taxon>
    </lineage>
</organism>
<dbReference type="AlphaFoldDB" id="A0A4R6YBJ6"/>
<dbReference type="Gene3D" id="2.40.10.350">
    <property type="entry name" value="Rod shape-determining protein MreC, domain 2"/>
    <property type="match status" value="1"/>
</dbReference>
<evidence type="ECO:0000256" key="1">
    <source>
        <dbReference type="ARBA" id="ARBA00009369"/>
    </source>
</evidence>
<reference evidence="7 8" key="1">
    <citation type="submission" date="2019-03" db="EMBL/GenBank/DDBJ databases">
        <title>Genomic Encyclopedia of Type Strains, Phase IV (KMG-IV): sequencing the most valuable type-strain genomes for metagenomic binning, comparative biology and taxonomic classification.</title>
        <authorList>
            <person name="Goeker M."/>
        </authorList>
    </citation>
    <scope>NUCLEOTIDE SEQUENCE [LARGE SCALE GENOMIC DNA]</scope>
    <source>
        <strain evidence="7 8">DSM 102852</strain>
    </source>
</reference>
<evidence type="ECO:0000259" key="6">
    <source>
        <dbReference type="Pfam" id="PF04085"/>
    </source>
</evidence>
<dbReference type="PANTHER" id="PTHR34138">
    <property type="entry name" value="CELL SHAPE-DETERMINING PROTEIN MREC"/>
    <property type="match status" value="1"/>
</dbReference>
<name>A0A4R6YBJ6_9BURK</name>
<evidence type="ECO:0000256" key="2">
    <source>
        <dbReference type="ARBA" id="ARBA00013855"/>
    </source>
</evidence>
<comment type="caution">
    <text evidence="7">The sequence shown here is derived from an EMBL/GenBank/DDBJ whole genome shotgun (WGS) entry which is preliminary data.</text>
</comment>
<comment type="function">
    <text evidence="5">Involved in formation and maintenance of cell shape.</text>
</comment>
<keyword evidence="3 5" id="KW-0133">Cell shape</keyword>
<evidence type="ECO:0000256" key="5">
    <source>
        <dbReference type="PIRNR" id="PIRNR038471"/>
    </source>
</evidence>
<dbReference type="RefSeq" id="WP_133618673.1">
    <property type="nucleotide sequence ID" value="NZ_SNZE01000001.1"/>
</dbReference>
<feature type="domain" description="Rod shape-determining protein MreC beta-barrel core" evidence="6">
    <location>
        <begin position="126"/>
        <end position="274"/>
    </location>
</feature>
<accession>A0A4R6YBJ6</accession>
<evidence type="ECO:0000313" key="7">
    <source>
        <dbReference type="EMBL" id="TDR32971.1"/>
    </source>
</evidence>